<organism evidence="1">
    <name type="scientific">Anguilla anguilla</name>
    <name type="common">European freshwater eel</name>
    <name type="synonym">Muraena anguilla</name>
    <dbReference type="NCBI Taxonomy" id="7936"/>
    <lineage>
        <taxon>Eukaryota</taxon>
        <taxon>Metazoa</taxon>
        <taxon>Chordata</taxon>
        <taxon>Craniata</taxon>
        <taxon>Vertebrata</taxon>
        <taxon>Euteleostomi</taxon>
        <taxon>Actinopterygii</taxon>
        <taxon>Neopterygii</taxon>
        <taxon>Teleostei</taxon>
        <taxon>Anguilliformes</taxon>
        <taxon>Anguillidae</taxon>
        <taxon>Anguilla</taxon>
    </lineage>
</organism>
<accession>A0A0E9PXM8</accession>
<reference evidence="1" key="2">
    <citation type="journal article" date="2015" name="Fish Shellfish Immunol.">
        <title>Early steps in the European eel (Anguilla anguilla)-Vibrio vulnificus interaction in the gills: Role of the RtxA13 toxin.</title>
        <authorList>
            <person name="Callol A."/>
            <person name="Pajuelo D."/>
            <person name="Ebbesson L."/>
            <person name="Teles M."/>
            <person name="MacKenzie S."/>
            <person name="Amaro C."/>
        </authorList>
    </citation>
    <scope>NUCLEOTIDE SEQUENCE</scope>
</reference>
<dbReference type="EMBL" id="GBXM01099752">
    <property type="protein sequence ID" value="JAH08825.1"/>
    <property type="molecule type" value="Transcribed_RNA"/>
</dbReference>
<sequence length="21" mass="2427">MVILWLYRRAPAPSGTDTLYC</sequence>
<name>A0A0E9PXM8_ANGAN</name>
<proteinExistence type="predicted"/>
<evidence type="ECO:0000313" key="1">
    <source>
        <dbReference type="EMBL" id="JAH08825.1"/>
    </source>
</evidence>
<protein>
    <submittedName>
        <fullName evidence="1">Uncharacterized protein</fullName>
    </submittedName>
</protein>
<reference evidence="1" key="1">
    <citation type="submission" date="2014-11" db="EMBL/GenBank/DDBJ databases">
        <authorList>
            <person name="Amaro Gonzalez C."/>
        </authorList>
    </citation>
    <scope>NUCLEOTIDE SEQUENCE</scope>
</reference>
<dbReference type="AlphaFoldDB" id="A0A0E9PXM8"/>